<dbReference type="SUPFAM" id="SSF56935">
    <property type="entry name" value="Porins"/>
    <property type="match status" value="1"/>
</dbReference>
<proteinExistence type="predicted"/>
<feature type="domain" description="TonB-dependent receptor plug" evidence="1">
    <location>
        <begin position="15"/>
        <end position="69"/>
    </location>
</feature>
<reference evidence="2 3" key="1">
    <citation type="submission" date="2016-11" db="EMBL/GenBank/DDBJ databases">
        <title>Trade-off between light-utilization and light-protection in marine flavobacteria.</title>
        <authorList>
            <person name="Kumagai Y."/>
        </authorList>
    </citation>
    <scope>NUCLEOTIDE SEQUENCE [LARGE SCALE GENOMIC DNA]</scope>
    <source>
        <strain evidence="2 3">ATCC 700397</strain>
    </source>
</reference>
<dbReference type="InterPro" id="IPR012910">
    <property type="entry name" value="Plug_dom"/>
</dbReference>
<dbReference type="RefSeq" id="WP_104808353.1">
    <property type="nucleotide sequence ID" value="NZ_MQUA01000011.1"/>
</dbReference>
<dbReference type="InterPro" id="IPR037066">
    <property type="entry name" value="Plug_dom_sf"/>
</dbReference>
<name>A0A2S7L1H2_9FLAO</name>
<evidence type="ECO:0000313" key="3">
    <source>
        <dbReference type="Proteomes" id="UP000239522"/>
    </source>
</evidence>
<protein>
    <recommendedName>
        <fullName evidence="1">TonB-dependent receptor plug domain-containing protein</fullName>
    </recommendedName>
</protein>
<dbReference type="Pfam" id="PF07715">
    <property type="entry name" value="Plug"/>
    <property type="match status" value="1"/>
</dbReference>
<dbReference type="EMBL" id="MQUA01000011">
    <property type="protein sequence ID" value="PQB08772.1"/>
    <property type="molecule type" value="Genomic_DNA"/>
</dbReference>
<evidence type="ECO:0000313" key="2">
    <source>
        <dbReference type="EMBL" id="PQB08772.1"/>
    </source>
</evidence>
<evidence type="ECO:0000259" key="1">
    <source>
        <dbReference type="Pfam" id="PF07715"/>
    </source>
</evidence>
<dbReference type="Gene3D" id="2.170.130.10">
    <property type="entry name" value="TonB-dependent receptor, plug domain"/>
    <property type="match status" value="1"/>
</dbReference>
<organism evidence="2 3">
    <name type="scientific">Polaribacter filamentus</name>
    <dbReference type="NCBI Taxonomy" id="53483"/>
    <lineage>
        <taxon>Bacteria</taxon>
        <taxon>Pseudomonadati</taxon>
        <taxon>Bacteroidota</taxon>
        <taxon>Flavobacteriia</taxon>
        <taxon>Flavobacteriales</taxon>
        <taxon>Flavobacteriaceae</taxon>
    </lineage>
</organism>
<comment type="caution">
    <text evidence="2">The sequence shown here is derived from an EMBL/GenBank/DDBJ whole genome shotgun (WGS) entry which is preliminary data.</text>
</comment>
<gene>
    <name evidence="2" type="ORF">BST83_01990</name>
</gene>
<dbReference type="AlphaFoldDB" id="A0A2S7L1H2"/>
<dbReference type="Proteomes" id="UP000239522">
    <property type="component" value="Unassembled WGS sequence"/>
</dbReference>
<keyword evidence="3" id="KW-1185">Reference proteome</keyword>
<sequence>MRLLFQLLGKGRKFKEAPAAVSVLSAKALAAYAVSNPVQALQNLTGVDVATYGIGESKINLRGKSTVFNRKRLLL</sequence>
<accession>A0A2S7L1H2</accession>